<evidence type="ECO:0008006" key="3">
    <source>
        <dbReference type="Google" id="ProtNLM"/>
    </source>
</evidence>
<keyword evidence="2" id="KW-1185">Reference proteome</keyword>
<dbReference type="AlphaFoldDB" id="A0A4R7PJ99"/>
<organism evidence="1 2">
    <name type="scientific">Gelidibacter sediminis</name>
    <dbReference type="NCBI Taxonomy" id="1608710"/>
    <lineage>
        <taxon>Bacteria</taxon>
        <taxon>Pseudomonadati</taxon>
        <taxon>Bacteroidota</taxon>
        <taxon>Flavobacteriia</taxon>
        <taxon>Flavobacteriales</taxon>
        <taxon>Flavobacteriaceae</taxon>
        <taxon>Gelidibacter</taxon>
    </lineage>
</organism>
<evidence type="ECO:0000313" key="1">
    <source>
        <dbReference type="EMBL" id="TDU34448.1"/>
    </source>
</evidence>
<dbReference type="Gene3D" id="3.30.530.20">
    <property type="match status" value="1"/>
</dbReference>
<comment type="caution">
    <text evidence="1">The sequence shown here is derived from an EMBL/GenBank/DDBJ whole genome shotgun (WGS) entry which is preliminary data.</text>
</comment>
<gene>
    <name evidence="1" type="ORF">BXY82_2770</name>
</gene>
<proteinExistence type="predicted"/>
<dbReference type="Proteomes" id="UP000294689">
    <property type="component" value="Unassembled WGS sequence"/>
</dbReference>
<reference evidence="1 2" key="1">
    <citation type="submission" date="2019-03" db="EMBL/GenBank/DDBJ databases">
        <title>Genomic Encyclopedia of Archaeal and Bacterial Type Strains, Phase II (KMG-II): from individual species to whole genera.</title>
        <authorList>
            <person name="Goeker M."/>
        </authorList>
    </citation>
    <scope>NUCLEOTIDE SEQUENCE [LARGE SCALE GENOMIC DNA]</scope>
    <source>
        <strain evidence="1 2">DSM 28135</strain>
    </source>
</reference>
<evidence type="ECO:0000313" key="2">
    <source>
        <dbReference type="Proteomes" id="UP000294689"/>
    </source>
</evidence>
<dbReference type="EMBL" id="SOBW01000009">
    <property type="protein sequence ID" value="TDU34448.1"/>
    <property type="molecule type" value="Genomic_DNA"/>
</dbReference>
<sequence>MKYRCDIIIKVPLRTCVETFLNSENMKHWQRGLQSMEHVSGTPGEFGAKMKLHYELGKRQMVLLETITHKRIPHEWHAIYSTEGMDNIQENYFEATPENHTQWISINEFLPLSFMTRLMILLMPKTFKKQSLQYMKDFKTFVENGTSVAHA</sequence>
<dbReference type="InterPro" id="IPR023393">
    <property type="entry name" value="START-like_dom_sf"/>
</dbReference>
<protein>
    <recommendedName>
        <fullName evidence="3">Polyketide cyclase/dehydrase/lipid transport protein</fullName>
    </recommendedName>
</protein>
<dbReference type="SUPFAM" id="SSF55961">
    <property type="entry name" value="Bet v1-like"/>
    <property type="match status" value="1"/>
</dbReference>
<dbReference type="CDD" id="cd07812">
    <property type="entry name" value="SRPBCC"/>
    <property type="match status" value="1"/>
</dbReference>
<name>A0A4R7PJ99_9FLAO</name>
<dbReference type="OrthoDB" id="411301at2"/>
<accession>A0A4R7PJ99</accession>